<dbReference type="STRING" id="1123024.GCA_000423625_04430"/>
<dbReference type="PANTHER" id="PTHR46796:SF6">
    <property type="entry name" value="ARAC SUBFAMILY"/>
    <property type="match status" value="1"/>
</dbReference>
<evidence type="ECO:0000313" key="6">
    <source>
        <dbReference type="Proteomes" id="UP000321328"/>
    </source>
</evidence>
<dbReference type="SUPFAM" id="SSF46689">
    <property type="entry name" value="Homeodomain-like"/>
    <property type="match status" value="1"/>
</dbReference>
<evidence type="ECO:0000259" key="4">
    <source>
        <dbReference type="PROSITE" id="PS01124"/>
    </source>
</evidence>
<gene>
    <name evidence="5" type="ORF">PA7_45270</name>
</gene>
<dbReference type="InterPro" id="IPR009057">
    <property type="entry name" value="Homeodomain-like_sf"/>
</dbReference>
<dbReference type="InterPro" id="IPR050204">
    <property type="entry name" value="AraC_XylS_family_regulators"/>
</dbReference>
<dbReference type="Gene3D" id="1.10.10.60">
    <property type="entry name" value="Homeodomain-like"/>
    <property type="match status" value="1"/>
</dbReference>
<dbReference type="Pfam" id="PF12833">
    <property type="entry name" value="HTH_18"/>
    <property type="match status" value="1"/>
</dbReference>
<keyword evidence="3" id="KW-0804">Transcription</keyword>
<dbReference type="PANTHER" id="PTHR46796">
    <property type="entry name" value="HTH-TYPE TRANSCRIPTIONAL ACTIVATOR RHAS-RELATED"/>
    <property type="match status" value="1"/>
</dbReference>
<dbReference type="Proteomes" id="UP000321328">
    <property type="component" value="Unassembled WGS sequence"/>
</dbReference>
<keyword evidence="6" id="KW-1185">Reference proteome</keyword>
<dbReference type="AlphaFoldDB" id="A0A511D7B9"/>
<dbReference type="RefSeq" id="WP_147201311.1">
    <property type="nucleotide sequence ID" value="NZ_AUII01000033.1"/>
</dbReference>
<dbReference type="InterPro" id="IPR035418">
    <property type="entry name" value="AraC-bd_2"/>
</dbReference>
<dbReference type="Pfam" id="PF14525">
    <property type="entry name" value="AraC_binding_2"/>
    <property type="match status" value="1"/>
</dbReference>
<accession>A0A511D7B9</accession>
<dbReference type="GO" id="GO:0043565">
    <property type="term" value="F:sequence-specific DNA binding"/>
    <property type="evidence" value="ECO:0007669"/>
    <property type="project" value="InterPro"/>
</dbReference>
<comment type="caution">
    <text evidence="5">The sequence shown here is derived from an EMBL/GenBank/DDBJ whole genome shotgun (WGS) entry which is preliminary data.</text>
</comment>
<organism evidence="5 6">
    <name type="scientific">Pseudonocardia asaccharolytica DSM 44247 = NBRC 16224</name>
    <dbReference type="NCBI Taxonomy" id="1123024"/>
    <lineage>
        <taxon>Bacteria</taxon>
        <taxon>Bacillati</taxon>
        <taxon>Actinomycetota</taxon>
        <taxon>Actinomycetes</taxon>
        <taxon>Pseudonocardiales</taxon>
        <taxon>Pseudonocardiaceae</taxon>
        <taxon>Pseudonocardia</taxon>
    </lineage>
</organism>
<feature type="domain" description="HTH araC/xylS-type" evidence="4">
    <location>
        <begin position="234"/>
        <end position="335"/>
    </location>
</feature>
<sequence>MSLSSATASPAPAEPLRQYGRLRTADVAVAQKVVAEVYEPHILDPVNRTRLDARLNAVQTGSLTLGYLTYGTETRITLPPNERWYHVNITLAGSSRVSREDGHRGTTAGMCSAAILLPHRSQHIDWDANAAQFALKVPRADLEGQLAGLARKQVAEPIDFDLVVNLTTPAGRGLLRCVDFVRTEWDENGILAQNADSRRHLEAMILTNLLAAATGPHQRLLQNAADMPKPAALQRALDHIHDHIRDLPTLTDLTAAAGVSARTLQCHFLREIGCTPLQYLRDLRLRGARDALVHPRSAELMVSAVATDWGFFNFGRFASLYRSVYDETPSATLRRALGADRALPSA</sequence>
<name>A0A511D7B9_9PSEU</name>
<dbReference type="PROSITE" id="PS00041">
    <property type="entry name" value="HTH_ARAC_FAMILY_1"/>
    <property type="match status" value="1"/>
</dbReference>
<reference evidence="5 6" key="1">
    <citation type="submission" date="2019-07" db="EMBL/GenBank/DDBJ databases">
        <title>Whole genome shotgun sequence of Pseudonocardia asaccharolytica NBRC 16224.</title>
        <authorList>
            <person name="Hosoyama A."/>
            <person name="Uohara A."/>
            <person name="Ohji S."/>
            <person name="Ichikawa N."/>
        </authorList>
    </citation>
    <scope>NUCLEOTIDE SEQUENCE [LARGE SCALE GENOMIC DNA]</scope>
    <source>
        <strain evidence="5 6">NBRC 16224</strain>
    </source>
</reference>
<dbReference type="EMBL" id="BJVI01000084">
    <property type="protein sequence ID" value="GEL20690.1"/>
    <property type="molecule type" value="Genomic_DNA"/>
</dbReference>
<dbReference type="OrthoDB" id="5464689at2"/>
<dbReference type="PROSITE" id="PS01124">
    <property type="entry name" value="HTH_ARAC_FAMILY_2"/>
    <property type="match status" value="1"/>
</dbReference>
<proteinExistence type="predicted"/>
<evidence type="ECO:0000256" key="2">
    <source>
        <dbReference type="ARBA" id="ARBA00023125"/>
    </source>
</evidence>
<dbReference type="GO" id="GO:0003700">
    <property type="term" value="F:DNA-binding transcription factor activity"/>
    <property type="evidence" value="ECO:0007669"/>
    <property type="project" value="InterPro"/>
</dbReference>
<dbReference type="InterPro" id="IPR018062">
    <property type="entry name" value="HTH_AraC-typ_CS"/>
</dbReference>
<protein>
    <submittedName>
        <fullName evidence="5">Transcriptional regulator</fullName>
    </submittedName>
</protein>
<evidence type="ECO:0000313" key="5">
    <source>
        <dbReference type="EMBL" id="GEL20690.1"/>
    </source>
</evidence>
<keyword evidence="1" id="KW-0805">Transcription regulation</keyword>
<evidence type="ECO:0000256" key="1">
    <source>
        <dbReference type="ARBA" id="ARBA00023015"/>
    </source>
</evidence>
<evidence type="ECO:0000256" key="3">
    <source>
        <dbReference type="ARBA" id="ARBA00023163"/>
    </source>
</evidence>
<dbReference type="InterPro" id="IPR018060">
    <property type="entry name" value="HTH_AraC"/>
</dbReference>
<dbReference type="SMART" id="SM00342">
    <property type="entry name" value="HTH_ARAC"/>
    <property type="match status" value="1"/>
</dbReference>
<keyword evidence="2" id="KW-0238">DNA-binding</keyword>